<reference evidence="1" key="1">
    <citation type="submission" date="2021-03" db="EMBL/GenBank/DDBJ databases">
        <authorList>
            <person name="Kanchanasin P."/>
            <person name="Saeng-In P."/>
            <person name="Phongsopitanun W."/>
            <person name="Yuki M."/>
            <person name="Kudo T."/>
            <person name="Ohkuma M."/>
            <person name="Tanasupawat S."/>
        </authorList>
    </citation>
    <scope>NUCLEOTIDE SEQUENCE</scope>
    <source>
        <strain evidence="1">GKU 128</strain>
    </source>
</reference>
<keyword evidence="2" id="KW-1185">Reference proteome</keyword>
<evidence type="ECO:0000313" key="1">
    <source>
        <dbReference type="EMBL" id="MBO2455632.1"/>
    </source>
</evidence>
<dbReference type="AlphaFoldDB" id="A0A939TDI5"/>
<name>A0A939TDI5_9ACTN</name>
<accession>A0A939TDI5</accession>
<organism evidence="1 2">
    <name type="scientific">Actinomadura barringtoniae</name>
    <dbReference type="NCBI Taxonomy" id="1427535"/>
    <lineage>
        <taxon>Bacteria</taxon>
        <taxon>Bacillati</taxon>
        <taxon>Actinomycetota</taxon>
        <taxon>Actinomycetes</taxon>
        <taxon>Streptosporangiales</taxon>
        <taxon>Thermomonosporaceae</taxon>
        <taxon>Actinomadura</taxon>
    </lineage>
</organism>
<sequence>MKIEIAAADTVLWHAEEAGLISTVEHAEVLTLLMPDFAFAEALRLTDSVHCHIKVDDVDELPHDELKGLGYTSENAAPGYIKYATDSGINLIFSSIPIAEDDNIPGAVTQAKPFLDHCGADLRDESEPTRAAFEALPARAAELGWGEVPQGGDSPVHCCHTQVKAKHWVYPPSCWTGWRRPIEFAFGELVVFDQAMGCALRPIDPAHPMAGGAGCCGVPAAG</sequence>
<gene>
    <name evidence="1" type="ORF">J4573_51755</name>
</gene>
<dbReference type="EMBL" id="JAGEOJ010000039">
    <property type="protein sequence ID" value="MBO2455632.1"/>
    <property type="molecule type" value="Genomic_DNA"/>
</dbReference>
<dbReference type="RefSeq" id="WP_208263855.1">
    <property type="nucleotide sequence ID" value="NZ_JAGEOJ010000039.1"/>
</dbReference>
<proteinExistence type="predicted"/>
<comment type="caution">
    <text evidence="1">The sequence shown here is derived from an EMBL/GenBank/DDBJ whole genome shotgun (WGS) entry which is preliminary data.</text>
</comment>
<dbReference type="Proteomes" id="UP000669179">
    <property type="component" value="Unassembled WGS sequence"/>
</dbReference>
<protein>
    <submittedName>
        <fullName evidence="1">Uncharacterized protein</fullName>
    </submittedName>
</protein>
<evidence type="ECO:0000313" key="2">
    <source>
        <dbReference type="Proteomes" id="UP000669179"/>
    </source>
</evidence>